<reference evidence="2" key="1">
    <citation type="submission" date="2017-02" db="EMBL/GenBank/DDBJ databases">
        <authorList>
            <person name="Regsiter A."/>
            <person name="William W."/>
        </authorList>
    </citation>
    <scope>NUCLEOTIDE SEQUENCE</scope>
    <source>
        <strain evidence="2">Bib</strain>
    </source>
</reference>
<accession>A0A3P3XFI5</accession>
<evidence type="ECO:0000313" key="2">
    <source>
        <dbReference type="EMBL" id="SLM09862.1"/>
    </source>
</evidence>
<dbReference type="AlphaFoldDB" id="A0A3P3XFI5"/>
<feature type="signal peptide" evidence="1">
    <location>
        <begin position="1"/>
        <end position="20"/>
    </location>
</feature>
<evidence type="ECO:0000256" key="1">
    <source>
        <dbReference type="SAM" id="SignalP"/>
    </source>
</evidence>
<gene>
    <name evidence="2" type="ORF">SPIROBIBN47_100092</name>
</gene>
<proteinExistence type="predicted"/>
<dbReference type="EMBL" id="FWDM01000002">
    <property type="protein sequence ID" value="SLM09862.1"/>
    <property type="molecule type" value="Genomic_DNA"/>
</dbReference>
<feature type="chain" id="PRO_5018027527" evidence="1">
    <location>
        <begin position="21"/>
        <end position="348"/>
    </location>
</feature>
<sequence length="348" mass="38924">MKRSFALLAVIFCFTSAATALDLRSGLVRIATDDLTLRPMLYRLVDIAGKKKYEPIWYSDDPRTSFIVINVDGRIYRMGSSQEYQTSQKQIANGIEIEYRSIINRVTQRIQFASLAGSRVANGFLVEIEVENFTSRDMKIMLKEVCDTWLGEKSGNHIALASNPKVIDEMYLTPDSQEPYIVSPGEYASVALLFDSEPRPDAVVIANWKRLSDSMFAYDSSLMRGFTLSPYSINDSALGLYWNERIVPAKGVIKVSSRWLTGGPGNEFLAWLADNYPPKAEQQTTEAQQNSTEQMSLPALDVEAIRSLLARIDSAIQNVDVLSDEDLQQILSELDSLEQGVANPIPQN</sequence>
<keyword evidence="1" id="KW-0732">Signal</keyword>
<name>A0A3P3XFI5_9SPIR</name>
<protein>
    <submittedName>
        <fullName evidence="2">Uncharacterized protein</fullName>
    </submittedName>
</protein>
<organism evidence="2">
    <name type="scientific">uncultured spirochete</name>
    <dbReference type="NCBI Taxonomy" id="156406"/>
    <lineage>
        <taxon>Bacteria</taxon>
        <taxon>Pseudomonadati</taxon>
        <taxon>Spirochaetota</taxon>
        <taxon>Spirochaetia</taxon>
        <taxon>Spirochaetales</taxon>
        <taxon>environmental samples</taxon>
    </lineage>
</organism>